<evidence type="ECO:0000313" key="2">
    <source>
        <dbReference type="EnsemblPlants" id="AET5Gv20800900.1"/>
    </source>
</evidence>
<proteinExistence type="predicted"/>
<reference evidence="2" key="3">
    <citation type="journal article" date="2017" name="Nature">
        <title>Genome sequence of the progenitor of the wheat D genome Aegilops tauschii.</title>
        <authorList>
            <person name="Luo M.C."/>
            <person name="Gu Y.Q."/>
            <person name="Puiu D."/>
            <person name="Wang H."/>
            <person name="Twardziok S.O."/>
            <person name="Deal K.R."/>
            <person name="Huo N."/>
            <person name="Zhu T."/>
            <person name="Wang L."/>
            <person name="Wang Y."/>
            <person name="McGuire P.E."/>
            <person name="Liu S."/>
            <person name="Long H."/>
            <person name="Ramasamy R.K."/>
            <person name="Rodriguez J.C."/>
            <person name="Van S.L."/>
            <person name="Yuan L."/>
            <person name="Wang Z."/>
            <person name="Xia Z."/>
            <person name="Xiao L."/>
            <person name="Anderson O.D."/>
            <person name="Ouyang S."/>
            <person name="Liang Y."/>
            <person name="Zimin A.V."/>
            <person name="Pertea G."/>
            <person name="Qi P."/>
            <person name="Bennetzen J.L."/>
            <person name="Dai X."/>
            <person name="Dawson M.W."/>
            <person name="Muller H.G."/>
            <person name="Kugler K."/>
            <person name="Rivarola-Duarte L."/>
            <person name="Spannagl M."/>
            <person name="Mayer K.F.X."/>
            <person name="Lu F.H."/>
            <person name="Bevan M.W."/>
            <person name="Leroy P."/>
            <person name="Li P."/>
            <person name="You F.M."/>
            <person name="Sun Q."/>
            <person name="Liu Z."/>
            <person name="Lyons E."/>
            <person name="Wicker T."/>
            <person name="Salzberg S.L."/>
            <person name="Devos K.M."/>
            <person name="Dvorak J."/>
        </authorList>
    </citation>
    <scope>NUCLEOTIDE SEQUENCE [LARGE SCALE GENOMIC DNA]</scope>
    <source>
        <strain evidence="2">cv. AL8/78</strain>
    </source>
</reference>
<reference evidence="2" key="4">
    <citation type="submission" date="2019-03" db="UniProtKB">
        <authorList>
            <consortium name="EnsemblPlants"/>
        </authorList>
    </citation>
    <scope>IDENTIFICATION</scope>
</reference>
<reference evidence="3" key="1">
    <citation type="journal article" date="2014" name="Science">
        <title>Ancient hybridizations among the ancestral genomes of bread wheat.</title>
        <authorList>
            <consortium name="International Wheat Genome Sequencing Consortium,"/>
            <person name="Marcussen T."/>
            <person name="Sandve S.R."/>
            <person name="Heier L."/>
            <person name="Spannagl M."/>
            <person name="Pfeifer M."/>
            <person name="Jakobsen K.S."/>
            <person name="Wulff B.B."/>
            <person name="Steuernagel B."/>
            <person name="Mayer K.F."/>
            <person name="Olsen O.A."/>
        </authorList>
    </citation>
    <scope>NUCLEOTIDE SEQUENCE [LARGE SCALE GENOMIC DNA]</scope>
    <source>
        <strain evidence="3">cv. AL8/78</strain>
    </source>
</reference>
<protein>
    <submittedName>
        <fullName evidence="2">Uncharacterized protein</fullName>
    </submittedName>
</protein>
<evidence type="ECO:0000313" key="3">
    <source>
        <dbReference type="Proteomes" id="UP000015105"/>
    </source>
</evidence>
<name>A0A453LJF8_AEGTS</name>
<evidence type="ECO:0000256" key="1">
    <source>
        <dbReference type="SAM" id="MobiDB-lite"/>
    </source>
</evidence>
<sequence>AIHHELLFPWASSHAMIYTHPPVCPAGTRLEASLLEQVATSSPQSTRESARHHNSFPSFPRPVRTAVARRH</sequence>
<accession>A0A453LJF8</accession>
<dbReference type="Gramene" id="AET5Gv20800900.1">
    <property type="protein sequence ID" value="AET5Gv20800900.1"/>
    <property type="gene ID" value="AET5Gv20800900"/>
</dbReference>
<dbReference type="EnsemblPlants" id="AET5Gv20800900.1">
    <property type="protein sequence ID" value="AET5Gv20800900.1"/>
    <property type="gene ID" value="AET5Gv20800900"/>
</dbReference>
<organism evidence="2 3">
    <name type="scientific">Aegilops tauschii subsp. strangulata</name>
    <name type="common">Goatgrass</name>
    <dbReference type="NCBI Taxonomy" id="200361"/>
    <lineage>
        <taxon>Eukaryota</taxon>
        <taxon>Viridiplantae</taxon>
        <taxon>Streptophyta</taxon>
        <taxon>Embryophyta</taxon>
        <taxon>Tracheophyta</taxon>
        <taxon>Spermatophyta</taxon>
        <taxon>Magnoliopsida</taxon>
        <taxon>Liliopsida</taxon>
        <taxon>Poales</taxon>
        <taxon>Poaceae</taxon>
        <taxon>BOP clade</taxon>
        <taxon>Pooideae</taxon>
        <taxon>Triticodae</taxon>
        <taxon>Triticeae</taxon>
        <taxon>Triticinae</taxon>
        <taxon>Aegilops</taxon>
    </lineage>
</organism>
<reference evidence="3" key="2">
    <citation type="journal article" date="2017" name="Nat. Plants">
        <title>The Aegilops tauschii genome reveals multiple impacts of transposons.</title>
        <authorList>
            <person name="Zhao G."/>
            <person name="Zou C."/>
            <person name="Li K."/>
            <person name="Wang K."/>
            <person name="Li T."/>
            <person name="Gao L."/>
            <person name="Zhang X."/>
            <person name="Wang H."/>
            <person name="Yang Z."/>
            <person name="Liu X."/>
            <person name="Jiang W."/>
            <person name="Mao L."/>
            <person name="Kong X."/>
            <person name="Jiao Y."/>
            <person name="Jia J."/>
        </authorList>
    </citation>
    <scope>NUCLEOTIDE SEQUENCE [LARGE SCALE GENOMIC DNA]</scope>
    <source>
        <strain evidence="3">cv. AL8/78</strain>
    </source>
</reference>
<keyword evidence="3" id="KW-1185">Reference proteome</keyword>
<reference evidence="2" key="5">
    <citation type="journal article" date="2021" name="G3 (Bethesda)">
        <title>Aegilops tauschii genome assembly Aet v5.0 features greater sequence contiguity and improved annotation.</title>
        <authorList>
            <person name="Wang L."/>
            <person name="Zhu T."/>
            <person name="Rodriguez J.C."/>
            <person name="Deal K.R."/>
            <person name="Dubcovsky J."/>
            <person name="McGuire P.E."/>
            <person name="Lux T."/>
            <person name="Spannagl M."/>
            <person name="Mayer K.F.X."/>
            <person name="Baldrich P."/>
            <person name="Meyers B.C."/>
            <person name="Huo N."/>
            <person name="Gu Y.Q."/>
            <person name="Zhou H."/>
            <person name="Devos K.M."/>
            <person name="Bennetzen J.L."/>
            <person name="Unver T."/>
            <person name="Budak H."/>
            <person name="Gulick P.J."/>
            <person name="Galiba G."/>
            <person name="Kalapos B."/>
            <person name="Nelson D.R."/>
            <person name="Li P."/>
            <person name="You F.M."/>
            <person name="Luo M.C."/>
            <person name="Dvorak J."/>
        </authorList>
    </citation>
    <scope>NUCLEOTIDE SEQUENCE [LARGE SCALE GENOMIC DNA]</scope>
    <source>
        <strain evidence="2">cv. AL8/78</strain>
    </source>
</reference>
<dbReference type="Proteomes" id="UP000015105">
    <property type="component" value="Chromosome 5D"/>
</dbReference>
<feature type="region of interest" description="Disordered" evidence="1">
    <location>
        <begin position="39"/>
        <end position="71"/>
    </location>
</feature>
<dbReference type="AlphaFoldDB" id="A0A453LJF8"/>